<feature type="chain" id="PRO_5046614082" description="PDZ domain-containing protein" evidence="1">
    <location>
        <begin position="20"/>
        <end position="394"/>
    </location>
</feature>
<keyword evidence="4" id="KW-1185">Reference proteome</keyword>
<name>A0ABP8HE03_9BACT</name>
<dbReference type="Proteomes" id="UP001501725">
    <property type="component" value="Unassembled WGS sequence"/>
</dbReference>
<feature type="domain" description="PDZ" evidence="2">
    <location>
        <begin position="316"/>
        <end position="381"/>
    </location>
</feature>
<proteinExistence type="predicted"/>
<dbReference type="PROSITE" id="PS50106">
    <property type="entry name" value="PDZ"/>
    <property type="match status" value="1"/>
</dbReference>
<dbReference type="EMBL" id="BAABGY010000011">
    <property type="protein sequence ID" value="GAA4337851.1"/>
    <property type="molecule type" value="Genomic_DNA"/>
</dbReference>
<dbReference type="SUPFAM" id="SSF50156">
    <property type="entry name" value="PDZ domain-like"/>
    <property type="match status" value="1"/>
</dbReference>
<sequence>MRRLLLFLLLVTRLAAAGAQEEFVEPSRFLTRVPFHQYTGGVIVFSARVGNSPDTLNFLLDSGSGGISLDSMTAEALGLKPLPSDRSIRGIAGTRKVSFVNNLSLHLPGLSADSLNFHINDYSLLTAVYGERIDGIVGYSLLSRYILKINYDSTYIDFWSKGSLKYPRGGFLLRPQISTLPVHPFRVRDEKAYNARFLYDLGAGLNMMFTTDFVRDSVFLKKKRKLFAKQAEGLGGKIDMHMTVIREVRVGPYRFREVPVYVFNDLYNVTSYPTLAGLIGSDLLRRFNAIVNYDRGEIYLLPNSHFRDQFDYSYPGLELYLIDDLITVGDVAKGSPAEKAGLLEGDIVVSINKDFSQLLGRYKLLLQQTHERVEVMVRRGTELKQFSFIVGSIQ</sequence>
<accession>A0ABP8HE03</accession>
<dbReference type="Gene3D" id="2.30.42.10">
    <property type="match status" value="1"/>
</dbReference>
<feature type="signal peptide" evidence="1">
    <location>
        <begin position="1"/>
        <end position="19"/>
    </location>
</feature>
<evidence type="ECO:0000256" key="1">
    <source>
        <dbReference type="SAM" id="SignalP"/>
    </source>
</evidence>
<protein>
    <recommendedName>
        <fullName evidence="2">PDZ domain-containing protein</fullName>
    </recommendedName>
</protein>
<gene>
    <name evidence="3" type="ORF">GCM10023184_33880</name>
</gene>
<dbReference type="InterPro" id="IPR001478">
    <property type="entry name" value="PDZ"/>
</dbReference>
<dbReference type="Pfam" id="PF17820">
    <property type="entry name" value="PDZ_6"/>
    <property type="match status" value="1"/>
</dbReference>
<dbReference type="RefSeq" id="WP_345256973.1">
    <property type="nucleotide sequence ID" value="NZ_BAABGY010000011.1"/>
</dbReference>
<dbReference type="InterPro" id="IPR036034">
    <property type="entry name" value="PDZ_sf"/>
</dbReference>
<dbReference type="SMART" id="SM00228">
    <property type="entry name" value="PDZ"/>
    <property type="match status" value="1"/>
</dbReference>
<dbReference type="SUPFAM" id="SSF50630">
    <property type="entry name" value="Acid proteases"/>
    <property type="match status" value="1"/>
</dbReference>
<reference evidence="4" key="1">
    <citation type="journal article" date="2019" name="Int. J. Syst. Evol. Microbiol.">
        <title>The Global Catalogue of Microorganisms (GCM) 10K type strain sequencing project: providing services to taxonomists for standard genome sequencing and annotation.</title>
        <authorList>
            <consortium name="The Broad Institute Genomics Platform"/>
            <consortium name="The Broad Institute Genome Sequencing Center for Infectious Disease"/>
            <person name="Wu L."/>
            <person name="Ma J."/>
        </authorList>
    </citation>
    <scope>NUCLEOTIDE SEQUENCE [LARGE SCALE GENOMIC DNA]</scope>
    <source>
        <strain evidence="4">JCM 17919</strain>
    </source>
</reference>
<evidence type="ECO:0000259" key="2">
    <source>
        <dbReference type="PROSITE" id="PS50106"/>
    </source>
</evidence>
<keyword evidence="1" id="KW-0732">Signal</keyword>
<organism evidence="3 4">
    <name type="scientific">Flaviaesturariibacter amylovorans</name>
    <dbReference type="NCBI Taxonomy" id="1084520"/>
    <lineage>
        <taxon>Bacteria</taxon>
        <taxon>Pseudomonadati</taxon>
        <taxon>Bacteroidota</taxon>
        <taxon>Chitinophagia</taxon>
        <taxon>Chitinophagales</taxon>
        <taxon>Chitinophagaceae</taxon>
        <taxon>Flaviaestuariibacter</taxon>
    </lineage>
</organism>
<dbReference type="Pfam" id="PF13650">
    <property type="entry name" value="Asp_protease_2"/>
    <property type="match status" value="2"/>
</dbReference>
<dbReference type="Gene3D" id="2.40.70.10">
    <property type="entry name" value="Acid Proteases"/>
    <property type="match status" value="2"/>
</dbReference>
<dbReference type="InterPro" id="IPR021109">
    <property type="entry name" value="Peptidase_aspartic_dom_sf"/>
</dbReference>
<evidence type="ECO:0000313" key="3">
    <source>
        <dbReference type="EMBL" id="GAA4337851.1"/>
    </source>
</evidence>
<dbReference type="InterPro" id="IPR041489">
    <property type="entry name" value="PDZ_6"/>
</dbReference>
<comment type="caution">
    <text evidence="3">The sequence shown here is derived from an EMBL/GenBank/DDBJ whole genome shotgun (WGS) entry which is preliminary data.</text>
</comment>
<evidence type="ECO:0000313" key="4">
    <source>
        <dbReference type="Proteomes" id="UP001501725"/>
    </source>
</evidence>